<comment type="caution">
    <text evidence="1">The sequence shown here is derived from an EMBL/GenBank/DDBJ whole genome shotgun (WGS) entry which is preliminary data.</text>
</comment>
<dbReference type="AlphaFoldDB" id="A0AAV7K2B3"/>
<accession>A0AAV7K2B3</accession>
<evidence type="ECO:0000313" key="1">
    <source>
        <dbReference type="EMBL" id="KAI6655379.1"/>
    </source>
</evidence>
<keyword evidence="2" id="KW-1185">Reference proteome</keyword>
<evidence type="ECO:0000313" key="2">
    <source>
        <dbReference type="Proteomes" id="UP001165289"/>
    </source>
</evidence>
<reference evidence="1 2" key="1">
    <citation type="journal article" date="2023" name="BMC Biol.">
        <title>The compact genome of the sponge Oopsacas minuta (Hexactinellida) is lacking key metazoan core genes.</title>
        <authorList>
            <person name="Santini S."/>
            <person name="Schenkelaars Q."/>
            <person name="Jourda C."/>
            <person name="Duchesne M."/>
            <person name="Belahbib H."/>
            <person name="Rocher C."/>
            <person name="Selva M."/>
            <person name="Riesgo A."/>
            <person name="Vervoort M."/>
            <person name="Leys S.P."/>
            <person name="Kodjabachian L."/>
            <person name="Le Bivic A."/>
            <person name="Borchiellini C."/>
            <person name="Claverie J.M."/>
            <person name="Renard E."/>
        </authorList>
    </citation>
    <scope>NUCLEOTIDE SEQUENCE [LARGE SCALE GENOMIC DNA]</scope>
    <source>
        <strain evidence="1">SPO-2</strain>
    </source>
</reference>
<proteinExistence type="predicted"/>
<name>A0AAV7K2B3_9METZ</name>
<sequence>MAARFDNSVDSNVSHCEFDDDVPSSASDKNIRISEDIESIQHTGTEIFVVGKDNPIIKSLAKAEGQALVDIGILEASLSAAALYKNCKRGNLKCFQSSFVNGITKHYYIICDHCRHSSEFYKLPRSLQSTDSDNIIMFGHNLLQILSRRILW</sequence>
<gene>
    <name evidence="1" type="ORF">LOD99_2214</name>
</gene>
<dbReference type="Proteomes" id="UP001165289">
    <property type="component" value="Unassembled WGS sequence"/>
</dbReference>
<protein>
    <submittedName>
        <fullName evidence="1">Uncharacterized protein</fullName>
    </submittedName>
</protein>
<dbReference type="EMBL" id="JAKMXF010000199">
    <property type="protein sequence ID" value="KAI6655379.1"/>
    <property type="molecule type" value="Genomic_DNA"/>
</dbReference>
<organism evidence="1 2">
    <name type="scientific">Oopsacas minuta</name>
    <dbReference type="NCBI Taxonomy" id="111878"/>
    <lineage>
        <taxon>Eukaryota</taxon>
        <taxon>Metazoa</taxon>
        <taxon>Porifera</taxon>
        <taxon>Hexactinellida</taxon>
        <taxon>Hexasterophora</taxon>
        <taxon>Lyssacinosida</taxon>
        <taxon>Leucopsacidae</taxon>
        <taxon>Oopsacas</taxon>
    </lineage>
</organism>